<evidence type="ECO:0000313" key="3">
    <source>
        <dbReference type="EMBL" id="VDI24040.1"/>
    </source>
</evidence>
<protein>
    <submittedName>
        <fullName evidence="3">Uncharacterized protein</fullName>
    </submittedName>
</protein>
<evidence type="ECO:0000256" key="2">
    <source>
        <dbReference type="SAM" id="SignalP"/>
    </source>
</evidence>
<name>A0A8B6DSX4_MYTGA</name>
<evidence type="ECO:0000313" key="4">
    <source>
        <dbReference type="Proteomes" id="UP000596742"/>
    </source>
</evidence>
<organism evidence="3 4">
    <name type="scientific">Mytilus galloprovincialis</name>
    <name type="common">Mediterranean mussel</name>
    <dbReference type="NCBI Taxonomy" id="29158"/>
    <lineage>
        <taxon>Eukaryota</taxon>
        <taxon>Metazoa</taxon>
        <taxon>Spiralia</taxon>
        <taxon>Lophotrochozoa</taxon>
        <taxon>Mollusca</taxon>
        <taxon>Bivalvia</taxon>
        <taxon>Autobranchia</taxon>
        <taxon>Pteriomorphia</taxon>
        <taxon>Mytilida</taxon>
        <taxon>Mytiloidea</taxon>
        <taxon>Mytilidae</taxon>
        <taxon>Mytilinae</taxon>
        <taxon>Mytilus</taxon>
    </lineage>
</organism>
<feature type="signal peptide" evidence="2">
    <location>
        <begin position="1"/>
        <end position="20"/>
    </location>
</feature>
<reference evidence="3" key="1">
    <citation type="submission" date="2018-11" db="EMBL/GenBank/DDBJ databases">
        <authorList>
            <person name="Alioto T."/>
            <person name="Alioto T."/>
        </authorList>
    </citation>
    <scope>NUCLEOTIDE SEQUENCE</scope>
</reference>
<accession>A0A8B6DSX4</accession>
<feature type="chain" id="PRO_5032789800" evidence="2">
    <location>
        <begin position="21"/>
        <end position="386"/>
    </location>
</feature>
<feature type="compositionally biased region" description="Basic residues" evidence="1">
    <location>
        <begin position="230"/>
        <end position="247"/>
    </location>
</feature>
<feature type="region of interest" description="Disordered" evidence="1">
    <location>
        <begin position="203"/>
        <end position="252"/>
    </location>
</feature>
<dbReference type="OrthoDB" id="10308279at2759"/>
<keyword evidence="4" id="KW-1185">Reference proteome</keyword>
<sequence>MGMRVMLVVIFVLVISLAVSQSPDFKKLSEKNLKQQYICSDPLQLQCMDGTCATWCDGHPECEFDEDEMWCDKNMTYGCADPMQSTCSDGSVCAYWCDDSWECADGEDEMWCGDMNYASSTHKPSDVSIYGNGFVSVDDICIGYETYSSVASHDFCRDFYYAYGYMKKNITTRSIGKTLSNKDLKSMAYQIVRARHDKKLNADKMKQDKRDPHISDKRHGNEALETRIQTNKKKMNDRKPMRKKEYMKKKGDKGTLENLTNLLTEERDIELTPRGRGCNKKLLYCQVKLHEISEGKCPTMTSSDNHLGPMQKKENMKKKGDKGTLENLKNLLTVERDIELTPRSRGCNKKLLYCQVKLHEITEVKCPTMTSSDKQSGPIEEKYNTV</sequence>
<proteinExistence type="predicted"/>
<evidence type="ECO:0000256" key="1">
    <source>
        <dbReference type="SAM" id="MobiDB-lite"/>
    </source>
</evidence>
<dbReference type="AlphaFoldDB" id="A0A8B6DSX4"/>
<feature type="compositionally biased region" description="Basic and acidic residues" evidence="1">
    <location>
        <begin position="311"/>
        <end position="321"/>
    </location>
</feature>
<keyword evidence="2" id="KW-0732">Signal</keyword>
<feature type="region of interest" description="Disordered" evidence="1">
    <location>
        <begin position="300"/>
        <end position="321"/>
    </location>
</feature>
<gene>
    <name evidence="3" type="ORF">MGAL_10B016090</name>
</gene>
<feature type="compositionally biased region" description="Basic and acidic residues" evidence="1">
    <location>
        <begin position="203"/>
        <end position="225"/>
    </location>
</feature>
<dbReference type="Proteomes" id="UP000596742">
    <property type="component" value="Unassembled WGS sequence"/>
</dbReference>
<dbReference type="EMBL" id="UYJE01004002">
    <property type="protein sequence ID" value="VDI24040.1"/>
    <property type="molecule type" value="Genomic_DNA"/>
</dbReference>
<comment type="caution">
    <text evidence="3">The sequence shown here is derived from an EMBL/GenBank/DDBJ whole genome shotgun (WGS) entry which is preliminary data.</text>
</comment>